<comment type="caution">
    <text evidence="2">The sequence shown here is derived from an EMBL/GenBank/DDBJ whole genome shotgun (WGS) entry which is preliminary data.</text>
</comment>
<dbReference type="InterPro" id="IPR000182">
    <property type="entry name" value="GNAT_dom"/>
</dbReference>
<accession>A0ABU9LKQ3</accession>
<protein>
    <submittedName>
        <fullName evidence="2">GNAT family N-acetyltransferase</fullName>
    </submittedName>
</protein>
<dbReference type="Proteomes" id="UP001398420">
    <property type="component" value="Unassembled WGS sequence"/>
</dbReference>
<dbReference type="RefSeq" id="WP_342302963.1">
    <property type="nucleotide sequence ID" value="NZ_JBCEWA010000006.1"/>
</dbReference>
<dbReference type="PROSITE" id="PS51186">
    <property type="entry name" value="GNAT"/>
    <property type="match status" value="1"/>
</dbReference>
<name>A0ABU9LKQ3_9BACL</name>
<dbReference type="EMBL" id="JBCEWA010000006">
    <property type="protein sequence ID" value="MEL5988590.1"/>
    <property type="molecule type" value="Genomic_DNA"/>
</dbReference>
<dbReference type="Pfam" id="PF00583">
    <property type="entry name" value="Acetyltransf_1"/>
    <property type="match status" value="1"/>
</dbReference>
<dbReference type="Gene3D" id="3.40.630.30">
    <property type="match status" value="1"/>
</dbReference>
<evidence type="ECO:0000313" key="2">
    <source>
        <dbReference type="EMBL" id="MEL5988590.1"/>
    </source>
</evidence>
<evidence type="ECO:0000313" key="3">
    <source>
        <dbReference type="Proteomes" id="UP001398420"/>
    </source>
</evidence>
<keyword evidence="3" id="KW-1185">Reference proteome</keyword>
<dbReference type="InterPro" id="IPR016181">
    <property type="entry name" value="Acyl_CoA_acyltransferase"/>
</dbReference>
<reference evidence="2 3" key="1">
    <citation type="submission" date="2024-04" db="EMBL/GenBank/DDBJ databases">
        <authorList>
            <person name="Wu Y.S."/>
            <person name="Zhang L."/>
        </authorList>
    </citation>
    <scope>NUCLEOTIDE SEQUENCE [LARGE SCALE GENOMIC DNA]</scope>
    <source>
        <strain evidence="2 3">KG-01</strain>
    </source>
</reference>
<sequence length="162" mass="18266">MIIVHTENEELIVELMHEAFKEYMNPPSSAIMETERDVKKALARGQKAIVGLNNEGPVAMARYEIKEGTLTFSRVSVLPTQRGKGYAKKLVAHLENIAKQQSVQWIACDVRANESRNVHLYESCGMHIESTFETTNLLGHQMPVVHMKKKVQAQVESYAVQS</sequence>
<dbReference type="CDD" id="cd04301">
    <property type="entry name" value="NAT_SF"/>
    <property type="match status" value="1"/>
</dbReference>
<dbReference type="SUPFAM" id="SSF55729">
    <property type="entry name" value="Acyl-CoA N-acyltransferases (Nat)"/>
    <property type="match status" value="1"/>
</dbReference>
<evidence type="ECO:0000259" key="1">
    <source>
        <dbReference type="PROSITE" id="PS51186"/>
    </source>
</evidence>
<feature type="domain" description="N-acetyltransferase" evidence="1">
    <location>
        <begin position="1"/>
        <end position="152"/>
    </location>
</feature>
<proteinExistence type="predicted"/>
<organism evidence="2 3">
    <name type="scientific">Kurthia gibsonii</name>
    <dbReference type="NCBI Taxonomy" id="33946"/>
    <lineage>
        <taxon>Bacteria</taxon>
        <taxon>Bacillati</taxon>
        <taxon>Bacillota</taxon>
        <taxon>Bacilli</taxon>
        <taxon>Bacillales</taxon>
        <taxon>Caryophanaceae</taxon>
        <taxon>Kurthia</taxon>
    </lineage>
</organism>
<gene>
    <name evidence="2" type="ORF">AAF454_09260</name>
</gene>